<dbReference type="AlphaFoldDB" id="A0A830EJR8"/>
<dbReference type="InterPro" id="IPR050625">
    <property type="entry name" value="ParA/MinD_ATPase"/>
</dbReference>
<feature type="region of interest" description="Disordered" evidence="1">
    <location>
        <begin position="261"/>
        <end position="432"/>
    </location>
</feature>
<feature type="compositionally biased region" description="Acidic residues" evidence="1">
    <location>
        <begin position="407"/>
        <end position="418"/>
    </location>
</feature>
<dbReference type="GO" id="GO:0009898">
    <property type="term" value="C:cytoplasmic side of plasma membrane"/>
    <property type="evidence" value="ECO:0007669"/>
    <property type="project" value="TreeGrafter"/>
</dbReference>
<dbReference type="PANTHER" id="PTHR43384:SF10">
    <property type="entry name" value="ATPASE INVOLVED IN CHROMOSOME PARTITIONING, PARA_MIND FAMILY"/>
    <property type="match status" value="1"/>
</dbReference>
<dbReference type="InterPro" id="IPR027417">
    <property type="entry name" value="P-loop_NTPase"/>
</dbReference>
<accession>A0A830EJR8</accession>
<name>A0A830EJR8_9EURY</name>
<feature type="compositionally biased region" description="Gly residues" evidence="1">
    <location>
        <begin position="368"/>
        <end position="384"/>
    </location>
</feature>
<dbReference type="GO" id="GO:0051782">
    <property type="term" value="P:negative regulation of cell division"/>
    <property type="evidence" value="ECO:0007669"/>
    <property type="project" value="TreeGrafter"/>
</dbReference>
<feature type="compositionally biased region" description="Acidic residues" evidence="1">
    <location>
        <begin position="283"/>
        <end position="302"/>
    </location>
</feature>
<dbReference type="GO" id="GO:0016887">
    <property type="term" value="F:ATP hydrolysis activity"/>
    <property type="evidence" value="ECO:0007669"/>
    <property type="project" value="TreeGrafter"/>
</dbReference>
<reference evidence="3" key="2">
    <citation type="submission" date="2020-09" db="EMBL/GenBank/DDBJ databases">
        <authorList>
            <person name="Sun Q."/>
            <person name="Ohkuma M."/>
        </authorList>
    </citation>
    <scope>NUCLEOTIDE SEQUENCE</scope>
    <source>
        <strain evidence="3">JCM 14359</strain>
    </source>
</reference>
<dbReference type="GO" id="GO:0005524">
    <property type="term" value="F:ATP binding"/>
    <property type="evidence" value="ECO:0007669"/>
    <property type="project" value="TreeGrafter"/>
</dbReference>
<proteinExistence type="predicted"/>
<dbReference type="GO" id="GO:0005829">
    <property type="term" value="C:cytosol"/>
    <property type="evidence" value="ECO:0007669"/>
    <property type="project" value="TreeGrafter"/>
</dbReference>
<keyword evidence="4" id="KW-1185">Reference proteome</keyword>
<dbReference type="PANTHER" id="PTHR43384">
    <property type="entry name" value="SEPTUM SITE-DETERMINING PROTEIN MIND HOMOLOG, CHLOROPLASTIC-RELATED"/>
    <property type="match status" value="1"/>
</dbReference>
<evidence type="ECO:0000313" key="4">
    <source>
        <dbReference type="Proteomes" id="UP000653099"/>
    </source>
</evidence>
<organism evidence="3 4">
    <name type="scientific">Halobellus salinus</name>
    <dbReference type="NCBI Taxonomy" id="931585"/>
    <lineage>
        <taxon>Archaea</taxon>
        <taxon>Methanobacteriati</taxon>
        <taxon>Methanobacteriota</taxon>
        <taxon>Stenosarchaea group</taxon>
        <taxon>Halobacteria</taxon>
        <taxon>Halobacteriales</taxon>
        <taxon>Haloferacaceae</taxon>
        <taxon>Halobellus</taxon>
    </lineage>
</organism>
<sequence>MNPTRKFGNETMGRVYAVASAKGGVGKTTTAVNLAAAIAAAGSRVAVVDGDLGMANLADVVGVDVGEVTLHDVVASGTPGASDNRTESGDVDVAAAVHEGPHGLSVVPGSSSLDAFSLADPERLAGVLDDLAADHDYVILDTGAGLSNDTVAPLTYVDEVLLVSTPTRDALHDTDKTRRVAERLGVTVAGAALLRADPASAESDVVVETLNVGVLGTVPDANTVNRASAAGEPLTVFAPESPASGAFASLAAGLTGEHVAAPLGDDHTTSDTAGSPAAVSDDVGGDEIDDSGSDDIDDDGADGTETGGGGEDGENGATVDDRPALSDSPVEPADPAAAATAGEAADDDGVHTAPLEGVPIEEAEAGADPGGPGGDTGAEEGGVTDGADADDTESSDGTSVETKAGDGDEAVADEDDASVDSGGGGFFSRFFG</sequence>
<dbReference type="OrthoDB" id="31168at2157"/>
<evidence type="ECO:0000256" key="1">
    <source>
        <dbReference type="SAM" id="MobiDB-lite"/>
    </source>
</evidence>
<feature type="domain" description="CobQ/CobB/MinD/ParA nucleotide binding" evidence="2">
    <location>
        <begin position="17"/>
        <end position="234"/>
    </location>
</feature>
<protein>
    <recommendedName>
        <fullName evidence="2">CobQ/CobB/MinD/ParA nucleotide binding domain-containing protein</fullName>
    </recommendedName>
</protein>
<dbReference type="Proteomes" id="UP000653099">
    <property type="component" value="Unassembled WGS sequence"/>
</dbReference>
<gene>
    <name evidence="3" type="ORF">GCM10008995_28690</name>
</gene>
<comment type="caution">
    <text evidence="3">The sequence shown here is derived from an EMBL/GenBank/DDBJ whole genome shotgun (WGS) entry which is preliminary data.</text>
</comment>
<dbReference type="SUPFAM" id="SSF52540">
    <property type="entry name" value="P-loop containing nucleoside triphosphate hydrolases"/>
    <property type="match status" value="1"/>
</dbReference>
<evidence type="ECO:0000259" key="2">
    <source>
        <dbReference type="Pfam" id="PF01656"/>
    </source>
</evidence>
<feature type="compositionally biased region" description="Low complexity" evidence="1">
    <location>
        <begin position="331"/>
        <end position="343"/>
    </location>
</feature>
<dbReference type="Pfam" id="PF01656">
    <property type="entry name" value="CbiA"/>
    <property type="match status" value="1"/>
</dbReference>
<evidence type="ECO:0000313" key="3">
    <source>
        <dbReference type="EMBL" id="GGJ17048.1"/>
    </source>
</evidence>
<dbReference type="Gene3D" id="3.40.50.300">
    <property type="entry name" value="P-loop containing nucleotide triphosphate hydrolases"/>
    <property type="match status" value="1"/>
</dbReference>
<reference evidence="3" key="1">
    <citation type="journal article" date="2014" name="Int. J. Syst. Evol. Microbiol.">
        <title>Complete genome sequence of Corynebacterium casei LMG S-19264T (=DSM 44701T), isolated from a smear-ripened cheese.</title>
        <authorList>
            <consortium name="US DOE Joint Genome Institute (JGI-PGF)"/>
            <person name="Walter F."/>
            <person name="Albersmeier A."/>
            <person name="Kalinowski J."/>
            <person name="Ruckert C."/>
        </authorList>
    </citation>
    <scope>NUCLEOTIDE SEQUENCE</scope>
    <source>
        <strain evidence="3">JCM 14359</strain>
    </source>
</reference>
<dbReference type="EMBL" id="BMOC01000031">
    <property type="protein sequence ID" value="GGJ17048.1"/>
    <property type="molecule type" value="Genomic_DNA"/>
</dbReference>
<dbReference type="InterPro" id="IPR002586">
    <property type="entry name" value="CobQ/CobB/MinD/ParA_Nub-bd_dom"/>
</dbReference>